<feature type="domain" description="C2H2-type" evidence="2">
    <location>
        <begin position="417"/>
        <end position="439"/>
    </location>
</feature>
<organism evidence="3">
    <name type="scientific">Ixodes ricinus</name>
    <name type="common">Common tick</name>
    <name type="synonym">Acarus ricinus</name>
    <dbReference type="NCBI Taxonomy" id="34613"/>
    <lineage>
        <taxon>Eukaryota</taxon>
        <taxon>Metazoa</taxon>
        <taxon>Ecdysozoa</taxon>
        <taxon>Arthropoda</taxon>
        <taxon>Chelicerata</taxon>
        <taxon>Arachnida</taxon>
        <taxon>Acari</taxon>
        <taxon>Parasitiformes</taxon>
        <taxon>Ixodida</taxon>
        <taxon>Ixodoidea</taxon>
        <taxon>Ixodidae</taxon>
        <taxon>Ixodinae</taxon>
        <taxon>Ixodes</taxon>
    </lineage>
</organism>
<evidence type="ECO:0000313" key="3">
    <source>
        <dbReference type="EMBL" id="JAR89197.1"/>
    </source>
</evidence>
<dbReference type="PROSITE" id="PS00028">
    <property type="entry name" value="ZINC_FINGER_C2H2_1"/>
    <property type="match status" value="1"/>
</dbReference>
<dbReference type="EMBL" id="GEGO01006207">
    <property type="protein sequence ID" value="JAR89197.1"/>
    <property type="molecule type" value="Transcribed_RNA"/>
</dbReference>
<accession>A0A147BEI1</accession>
<sequence length="524" mass="56215">AGQENLEASAEVEDEDTGGESAVENDDSAAEREKIHEGAERDNVAAAAADEAAVESQVDKDNEAAVEDAAGGDAAVEDEAGVDDDAAIEDEAGREDEAAVEDEVDGDEEVAVEDEVGGDNEADDVGEDDESNVEDEVGEDDEANVEDEVGEDDEANIEDETGGNDDAVVDNEVGENDEAAVEDEAAAAEEEGTGDDEAAEDDAIVNDEVGEDEDDAATTDSARVKEEVPPTESASEVVEEDEESEEKTGTDVMGTDGRDVKEKGEGMDVDESVEAGALTPLIKQEPREEGQGDGAEVAPEEESFLVSDLRDLCPSVPLDPPESISESLRATIQCSVKLFIERLLQASEGTPTDSEAKAALDNSAPGVQQHTYGCSLCSTQLEQPELFDCHTNSMKHVKRLRWMYFMGLNKELSQFNCKVCHISVPCRDHLVGHLRSDRHACLSKALGVHPAYGEYVLRQHFPKGEFPLWLSTLSGRSDDGRPLFVQGVGSFSRTLEFFRNTFGLWQVALQSVGGLDLRAFFGSK</sequence>
<feature type="non-terminal residue" evidence="3">
    <location>
        <position position="1"/>
    </location>
</feature>
<dbReference type="InterPro" id="IPR013087">
    <property type="entry name" value="Znf_C2H2_type"/>
</dbReference>
<protein>
    <submittedName>
        <fullName evidence="3">Putative plectin-like protein</fullName>
    </submittedName>
</protein>
<feature type="compositionally biased region" description="Acidic residues" evidence="1">
    <location>
        <begin position="10"/>
        <end position="28"/>
    </location>
</feature>
<evidence type="ECO:0000259" key="2">
    <source>
        <dbReference type="PROSITE" id="PS00028"/>
    </source>
</evidence>
<name>A0A147BEI1_IXORI</name>
<reference evidence="3" key="1">
    <citation type="journal article" date="2018" name="PLoS Negl. Trop. Dis.">
        <title>Sialome diversity of ticks revealed by RNAseq of single tick salivary glands.</title>
        <authorList>
            <person name="Perner J."/>
            <person name="Kropackova S."/>
            <person name="Kopacek P."/>
            <person name="Ribeiro J.M."/>
        </authorList>
    </citation>
    <scope>NUCLEOTIDE SEQUENCE</scope>
    <source>
        <strain evidence="3">Siblings of single egg batch collected in Ceske Budejovice</strain>
        <tissue evidence="3">Salivary glands</tissue>
    </source>
</reference>
<feature type="region of interest" description="Disordered" evidence="1">
    <location>
        <begin position="1"/>
        <end position="295"/>
    </location>
</feature>
<proteinExistence type="predicted"/>
<evidence type="ECO:0000256" key="1">
    <source>
        <dbReference type="SAM" id="MobiDB-lite"/>
    </source>
</evidence>
<dbReference type="AlphaFoldDB" id="A0A147BEI1"/>
<feature type="compositionally biased region" description="Basic and acidic residues" evidence="1">
    <location>
        <begin position="256"/>
        <end position="266"/>
    </location>
</feature>
<feature type="compositionally biased region" description="Acidic residues" evidence="1">
    <location>
        <begin position="75"/>
        <end position="217"/>
    </location>
</feature>
<feature type="compositionally biased region" description="Low complexity" evidence="1">
    <location>
        <begin position="44"/>
        <end position="56"/>
    </location>
</feature>
<feature type="compositionally biased region" description="Basic and acidic residues" evidence="1">
    <location>
        <begin position="29"/>
        <end position="43"/>
    </location>
</feature>